<protein>
    <submittedName>
        <fullName evidence="1">Uncharacterized protein</fullName>
    </submittedName>
</protein>
<evidence type="ECO:0000313" key="2">
    <source>
        <dbReference type="Proteomes" id="UP000712600"/>
    </source>
</evidence>
<sequence>MAPLPDPSPIPPDMLFLQPPDMSQRSLTFSRLSDPLSLENQSTAFVSLTLKPSPVPAVAKSPPLFGAGLEQLKGQRREFHEVRCHFGIFDAEQSV</sequence>
<reference evidence="1" key="1">
    <citation type="submission" date="2019-12" db="EMBL/GenBank/DDBJ databases">
        <title>Genome sequencing and annotation of Brassica cretica.</title>
        <authorList>
            <person name="Studholme D.J."/>
            <person name="Sarris P."/>
        </authorList>
    </citation>
    <scope>NUCLEOTIDE SEQUENCE</scope>
    <source>
        <strain evidence="1">PFS-109/04</strain>
        <tissue evidence="1">Leaf</tissue>
    </source>
</reference>
<accession>A0A8S9MXT9</accession>
<evidence type="ECO:0000313" key="1">
    <source>
        <dbReference type="EMBL" id="KAF3485747.1"/>
    </source>
</evidence>
<name>A0A8S9MXT9_BRACR</name>
<dbReference type="Proteomes" id="UP000712600">
    <property type="component" value="Unassembled WGS sequence"/>
</dbReference>
<dbReference type="AlphaFoldDB" id="A0A8S9MXT9"/>
<dbReference type="EMBL" id="QGKX02002183">
    <property type="protein sequence ID" value="KAF3485747.1"/>
    <property type="molecule type" value="Genomic_DNA"/>
</dbReference>
<comment type="caution">
    <text evidence="1">The sequence shown here is derived from an EMBL/GenBank/DDBJ whole genome shotgun (WGS) entry which is preliminary data.</text>
</comment>
<proteinExistence type="predicted"/>
<organism evidence="1 2">
    <name type="scientific">Brassica cretica</name>
    <name type="common">Mustard</name>
    <dbReference type="NCBI Taxonomy" id="69181"/>
    <lineage>
        <taxon>Eukaryota</taxon>
        <taxon>Viridiplantae</taxon>
        <taxon>Streptophyta</taxon>
        <taxon>Embryophyta</taxon>
        <taxon>Tracheophyta</taxon>
        <taxon>Spermatophyta</taxon>
        <taxon>Magnoliopsida</taxon>
        <taxon>eudicotyledons</taxon>
        <taxon>Gunneridae</taxon>
        <taxon>Pentapetalae</taxon>
        <taxon>rosids</taxon>
        <taxon>malvids</taxon>
        <taxon>Brassicales</taxon>
        <taxon>Brassicaceae</taxon>
        <taxon>Brassiceae</taxon>
        <taxon>Brassica</taxon>
    </lineage>
</organism>
<gene>
    <name evidence="1" type="ORF">F2Q69_00056586</name>
</gene>